<dbReference type="RefSeq" id="WP_283758057.1">
    <property type="nucleotide sequence ID" value="NZ_JAQOSQ010000007.1"/>
</dbReference>
<keyword evidence="1" id="KW-1133">Transmembrane helix</keyword>
<comment type="caution">
    <text evidence="2">The sequence shown here is derived from an EMBL/GenBank/DDBJ whole genome shotgun (WGS) entry which is preliminary data.</text>
</comment>
<keyword evidence="1" id="KW-0472">Membrane</keyword>
<evidence type="ECO:0008006" key="4">
    <source>
        <dbReference type="Google" id="ProtNLM"/>
    </source>
</evidence>
<proteinExistence type="predicted"/>
<dbReference type="EMBL" id="JAQOSQ010000007">
    <property type="protein sequence ID" value="MDJ1183406.1"/>
    <property type="molecule type" value="Genomic_DNA"/>
</dbReference>
<evidence type="ECO:0000256" key="1">
    <source>
        <dbReference type="SAM" id="Phobius"/>
    </source>
</evidence>
<organism evidence="2 3">
    <name type="scientific">Roseofilum casamattae BLCC-M143</name>
    <dbReference type="NCBI Taxonomy" id="3022442"/>
    <lineage>
        <taxon>Bacteria</taxon>
        <taxon>Bacillati</taxon>
        <taxon>Cyanobacteriota</taxon>
        <taxon>Cyanophyceae</taxon>
        <taxon>Desertifilales</taxon>
        <taxon>Desertifilaceae</taxon>
        <taxon>Roseofilum</taxon>
        <taxon>Roseofilum casamattae</taxon>
    </lineage>
</organism>
<sequence length="129" mass="14518">MSPKNHPTNSRSPDDRLVSFLQQHQPIPEPSSPGLEDQILQSIAELETEPSSPRNRRIKWVSAAIVTVSLLVGVGGYQRWSAQMAHQPLSEDEIANLDRFLETTWNEAILASETEESSAEDSWFLFETN</sequence>
<accession>A0ABT7BW53</accession>
<feature type="transmembrane region" description="Helical" evidence="1">
    <location>
        <begin position="60"/>
        <end position="80"/>
    </location>
</feature>
<dbReference type="Proteomes" id="UP001232992">
    <property type="component" value="Unassembled WGS sequence"/>
</dbReference>
<name>A0ABT7BW53_9CYAN</name>
<keyword evidence="1" id="KW-0812">Transmembrane</keyword>
<keyword evidence="3" id="KW-1185">Reference proteome</keyword>
<gene>
    <name evidence="2" type="ORF">PMH09_09360</name>
</gene>
<evidence type="ECO:0000313" key="3">
    <source>
        <dbReference type="Proteomes" id="UP001232992"/>
    </source>
</evidence>
<protein>
    <recommendedName>
        <fullName evidence="4">DUF3619 family protein</fullName>
    </recommendedName>
</protein>
<reference evidence="2 3" key="1">
    <citation type="submission" date="2023-01" db="EMBL/GenBank/DDBJ databases">
        <title>Novel diversity within Roseofilum (Cyanobacteria; Desertifilaceae) from marine benthic mats with descriptions of four novel species.</title>
        <authorList>
            <person name="Wang Y."/>
            <person name="Berthold D.E."/>
            <person name="Hu J."/>
            <person name="Lefler F.W."/>
            <person name="Laughinghouse H.D. IV."/>
        </authorList>
    </citation>
    <scope>NUCLEOTIDE SEQUENCE [LARGE SCALE GENOMIC DNA]</scope>
    <source>
        <strain evidence="2 3">BLCC-M143</strain>
    </source>
</reference>
<evidence type="ECO:0000313" key="2">
    <source>
        <dbReference type="EMBL" id="MDJ1183406.1"/>
    </source>
</evidence>